<evidence type="ECO:0000313" key="1">
    <source>
        <dbReference type="EMBL" id="KAB0681311.1"/>
    </source>
</evidence>
<sequence>MSRLSERVFELPLYDDIEESVRKVLLLCDDDPVVAVRALILGQRSLMEAYAGSVSTGYVRRKGL</sequence>
<gene>
    <name evidence="1" type="ORF">F6X38_05325</name>
</gene>
<keyword evidence="2" id="KW-1185">Reference proteome</keyword>
<organism evidence="1 2">
    <name type="scientific">Plantimonas leprariae</name>
    <dbReference type="NCBI Taxonomy" id="2615207"/>
    <lineage>
        <taxon>Bacteria</taxon>
        <taxon>Pseudomonadati</taxon>
        <taxon>Pseudomonadota</taxon>
        <taxon>Alphaproteobacteria</taxon>
        <taxon>Hyphomicrobiales</taxon>
        <taxon>Aurantimonadaceae</taxon>
        <taxon>Plantimonas</taxon>
    </lineage>
</organism>
<evidence type="ECO:0000313" key="2">
    <source>
        <dbReference type="Proteomes" id="UP000432089"/>
    </source>
</evidence>
<dbReference type="EMBL" id="VZDO01000003">
    <property type="protein sequence ID" value="KAB0681311.1"/>
    <property type="molecule type" value="Genomic_DNA"/>
</dbReference>
<dbReference type="AlphaFoldDB" id="A0A7V7TXG2"/>
<accession>A0A7V7TXG2</accession>
<name>A0A7V7TXG2_9HYPH</name>
<proteinExistence type="predicted"/>
<dbReference type="Proteomes" id="UP000432089">
    <property type="component" value="Unassembled WGS sequence"/>
</dbReference>
<reference evidence="1 2" key="1">
    <citation type="submission" date="2019-09" db="EMBL/GenBank/DDBJ databases">
        <title>YIM 132180 draft genome.</title>
        <authorList>
            <person name="Zhang K."/>
        </authorList>
    </citation>
    <scope>NUCLEOTIDE SEQUENCE [LARGE SCALE GENOMIC DNA]</scope>
    <source>
        <strain evidence="1 2">YIM 132180</strain>
    </source>
</reference>
<protein>
    <submittedName>
        <fullName evidence="1">Uncharacterized protein</fullName>
    </submittedName>
</protein>
<comment type="caution">
    <text evidence="1">The sequence shown here is derived from an EMBL/GenBank/DDBJ whole genome shotgun (WGS) entry which is preliminary data.</text>
</comment>
<dbReference type="RefSeq" id="WP_150968536.1">
    <property type="nucleotide sequence ID" value="NZ_VZDO01000003.1"/>
</dbReference>